<accession>A0ABT0ZPV9</accession>
<dbReference type="NCBIfam" id="TIGR03729">
    <property type="entry name" value="acc_ester"/>
    <property type="match status" value="1"/>
</dbReference>
<dbReference type="InterPro" id="IPR022302">
    <property type="entry name" value="Phosphoesterase_putative"/>
</dbReference>
<evidence type="ECO:0000259" key="1">
    <source>
        <dbReference type="Pfam" id="PF00149"/>
    </source>
</evidence>
<dbReference type="PANTHER" id="PTHR37844">
    <property type="entry name" value="SER/THR PROTEIN PHOSPHATASE SUPERFAMILY (AFU_ORTHOLOGUE AFUA_1G14840)"/>
    <property type="match status" value="1"/>
</dbReference>
<keyword evidence="3" id="KW-1185">Reference proteome</keyword>
<organism evidence="2 3">
    <name type="scientific">Fructobacillus apis</name>
    <dbReference type="NCBI Taxonomy" id="2935017"/>
    <lineage>
        <taxon>Bacteria</taxon>
        <taxon>Bacillati</taxon>
        <taxon>Bacillota</taxon>
        <taxon>Bacilli</taxon>
        <taxon>Lactobacillales</taxon>
        <taxon>Lactobacillaceae</taxon>
        <taxon>Fructobacillus</taxon>
    </lineage>
</organism>
<dbReference type="Pfam" id="PF00149">
    <property type="entry name" value="Metallophos"/>
    <property type="match status" value="1"/>
</dbReference>
<dbReference type="Gene3D" id="3.60.21.10">
    <property type="match status" value="1"/>
</dbReference>
<protein>
    <submittedName>
        <fullName evidence="2">Metallophosphoesterase</fullName>
    </submittedName>
</protein>
<dbReference type="InterPro" id="IPR004843">
    <property type="entry name" value="Calcineurin-like_PHP"/>
</dbReference>
<dbReference type="EMBL" id="JAMWYK010000002">
    <property type="protein sequence ID" value="MCO0832030.1"/>
    <property type="molecule type" value="Genomic_DNA"/>
</dbReference>
<name>A0ABT0ZPV9_9LACO</name>
<feature type="domain" description="Calcineurin-like phosphoesterase" evidence="1">
    <location>
        <begin position="1"/>
        <end position="192"/>
    </location>
</feature>
<proteinExistence type="predicted"/>
<comment type="caution">
    <text evidence="2">The sequence shown here is derived from an EMBL/GenBank/DDBJ whole genome shotgun (WGS) entry which is preliminary data.</text>
</comment>
<dbReference type="SUPFAM" id="SSF56300">
    <property type="entry name" value="Metallo-dependent phosphatases"/>
    <property type="match status" value="1"/>
</dbReference>
<evidence type="ECO:0000313" key="2">
    <source>
        <dbReference type="EMBL" id="MCO0832030.1"/>
    </source>
</evidence>
<dbReference type="RefSeq" id="WP_252442805.1">
    <property type="nucleotide sequence ID" value="NZ_JAMWYK010000002.1"/>
</dbReference>
<dbReference type="PANTHER" id="PTHR37844:SF2">
    <property type="entry name" value="SER_THR PROTEIN PHOSPHATASE SUPERFAMILY (AFU_ORTHOLOGUE AFUA_1G14840)"/>
    <property type="match status" value="1"/>
</dbReference>
<evidence type="ECO:0000313" key="3">
    <source>
        <dbReference type="Proteomes" id="UP001523234"/>
    </source>
</evidence>
<sequence>MNVAFISDLHLDVNRIDPALALGLFADAMKDQDIKALFLLGDTFNALEKTATFVQALDDKVGPDRDVFFLAGNHEMGSGESFEEVENFNDARYFHKKFLDIGSYRIIGHNGWYDYSMDKNQHFIEEILSFKKGYWYDRRIKQPMSDPERMALAIDEMKAMVKEAKEIGQKPIVLNHFSPLQDFVDLIPFRRTKMSILKSFLGSRILGEDFVKWGVEDSISGHLHLHPDKRQVAQISFYNVALGYNRKKIKEWVGSDFASEVLKRLLIIDL</sequence>
<dbReference type="InterPro" id="IPR029052">
    <property type="entry name" value="Metallo-depent_PP-like"/>
</dbReference>
<gene>
    <name evidence="2" type="ORF">NFX39_02840</name>
</gene>
<dbReference type="Proteomes" id="UP001523234">
    <property type="component" value="Unassembled WGS sequence"/>
</dbReference>
<reference evidence="2 3" key="1">
    <citation type="submission" date="2022-06" db="EMBL/GenBank/DDBJ databases">
        <title>Fructobacillus taiwanensis sp. nov., isolated from the honeybee.</title>
        <authorList>
            <person name="Chen Y.-S."/>
            <person name="Wang L.-T."/>
            <person name="Lee Y.-S."/>
            <person name="Chang Y.-C."/>
            <person name="Wu H.-C."/>
            <person name="Liao C.-Y."/>
            <person name="Chen W.-H."/>
            <person name="Deng J.-N."/>
            <person name="Wang Y.-H."/>
        </authorList>
    </citation>
    <scope>NUCLEOTIDE SEQUENCE [LARGE SCALE GENOMIC DNA]</scope>
    <source>
        <strain evidence="2 3">W13</strain>
    </source>
</reference>